<dbReference type="Pfam" id="PF06775">
    <property type="entry name" value="Seipin"/>
    <property type="match status" value="1"/>
</dbReference>
<feature type="transmembrane region" description="Helical" evidence="8">
    <location>
        <begin position="59"/>
        <end position="80"/>
    </location>
</feature>
<feature type="transmembrane region" description="Helical" evidence="8">
    <location>
        <begin position="274"/>
        <end position="297"/>
    </location>
</feature>
<reference evidence="9" key="1">
    <citation type="submission" date="2022-12" db="EMBL/GenBank/DDBJ databases">
        <authorList>
            <person name="Webb A."/>
        </authorList>
    </citation>
    <scope>NUCLEOTIDE SEQUENCE</scope>
    <source>
        <strain evidence="9">Hp1</strain>
    </source>
</reference>
<organism evidence="9 10">
    <name type="scientific">Hyaloperonospora brassicae</name>
    <name type="common">Brassica downy mildew</name>
    <name type="synonym">Peronospora brassicae</name>
    <dbReference type="NCBI Taxonomy" id="162125"/>
    <lineage>
        <taxon>Eukaryota</taxon>
        <taxon>Sar</taxon>
        <taxon>Stramenopiles</taxon>
        <taxon>Oomycota</taxon>
        <taxon>Peronosporomycetes</taxon>
        <taxon>Peronosporales</taxon>
        <taxon>Peronosporaceae</taxon>
        <taxon>Hyaloperonospora</taxon>
    </lineage>
</organism>
<evidence type="ECO:0000256" key="8">
    <source>
        <dbReference type="SAM" id="Phobius"/>
    </source>
</evidence>
<dbReference type="Proteomes" id="UP001162031">
    <property type="component" value="Unassembled WGS sequence"/>
</dbReference>
<evidence type="ECO:0000256" key="1">
    <source>
        <dbReference type="ARBA" id="ARBA00004477"/>
    </source>
</evidence>
<dbReference type="GO" id="GO:0140042">
    <property type="term" value="P:lipid droplet formation"/>
    <property type="evidence" value="ECO:0007669"/>
    <property type="project" value="UniProtKB-ARBA"/>
</dbReference>
<protein>
    <recommendedName>
        <fullName evidence="11">Seipin</fullName>
    </recommendedName>
</protein>
<dbReference type="GO" id="GO:0006629">
    <property type="term" value="P:lipid metabolic process"/>
    <property type="evidence" value="ECO:0007669"/>
    <property type="project" value="UniProtKB-KW"/>
</dbReference>
<comment type="subcellular location">
    <subcellularLocation>
        <location evidence="1">Endoplasmic reticulum membrane</location>
        <topology evidence="1">Multi-pass membrane protein</topology>
    </subcellularLocation>
</comment>
<keyword evidence="10" id="KW-1185">Reference proteome</keyword>
<keyword evidence="3" id="KW-0256">Endoplasmic reticulum</keyword>
<accession>A0AAV0TVM7</accession>
<dbReference type="CDD" id="cd23995">
    <property type="entry name" value="Seipin_BSCL2_like"/>
    <property type="match status" value="1"/>
</dbReference>
<keyword evidence="2 8" id="KW-0812">Transmembrane</keyword>
<dbReference type="PANTHER" id="PTHR21212">
    <property type="entry name" value="BERNARDINELLI-SEIP CONGENITAL LIPODYSTROPHY 2 HOMOLOG BSCL2 PROTEIN"/>
    <property type="match status" value="1"/>
</dbReference>
<keyword evidence="6 8" id="KW-0472">Membrane</keyword>
<evidence type="ECO:0000256" key="5">
    <source>
        <dbReference type="ARBA" id="ARBA00023098"/>
    </source>
</evidence>
<evidence type="ECO:0000256" key="7">
    <source>
        <dbReference type="SAM" id="MobiDB-lite"/>
    </source>
</evidence>
<keyword evidence="5" id="KW-0443">Lipid metabolism</keyword>
<dbReference type="InterPro" id="IPR009617">
    <property type="entry name" value="Seipin"/>
</dbReference>
<proteinExistence type="predicted"/>
<evidence type="ECO:0008006" key="11">
    <source>
        <dbReference type="Google" id="ProtNLM"/>
    </source>
</evidence>
<evidence type="ECO:0000256" key="3">
    <source>
        <dbReference type="ARBA" id="ARBA00022824"/>
    </source>
</evidence>
<gene>
    <name evidence="9" type="ORF">HBR001_LOCUS4091</name>
</gene>
<evidence type="ECO:0000256" key="4">
    <source>
        <dbReference type="ARBA" id="ARBA00022989"/>
    </source>
</evidence>
<dbReference type="EMBL" id="CANTFL010000748">
    <property type="protein sequence ID" value="CAI5727454.1"/>
    <property type="molecule type" value="Genomic_DNA"/>
</dbReference>
<evidence type="ECO:0000313" key="10">
    <source>
        <dbReference type="Proteomes" id="UP001162031"/>
    </source>
</evidence>
<dbReference type="GO" id="GO:0005789">
    <property type="term" value="C:endoplasmic reticulum membrane"/>
    <property type="evidence" value="ECO:0007669"/>
    <property type="project" value="UniProtKB-SubCell"/>
</dbReference>
<evidence type="ECO:0000256" key="2">
    <source>
        <dbReference type="ARBA" id="ARBA00022692"/>
    </source>
</evidence>
<sequence>MTAARWSPWPLVLPFVPAAATALLQSEDERQRLRALLAQTAATHAKLALLWLVRAVQVGAGLAALVGSAAVLYALLYALVMPSRFHDQEVFFDYGPRHAAVTQPPDGCAVPSASLDLHDPVHQWQSLVGPTRATPAAVLVPGVTYDVMLELTLPESRANAEVGVFMVATSLWDAAQQTQLASSVRPLMLRDLPAPVRWVQLAWWLVPYALGVAEPVQTLRVMAINGYVESAAFPVTRVDIELNTPKVQVAAAKLTVIAQLTGVRYLMYHWAVPTAALFILNIAFVELVVLVVLYAVYVLPQLDGDAADVTVLEVAAADAAVLEAAAIEARDKAKQMGEKQAAAKAAETDVAAKSEGLSGGTSCVDEGVHESSTDGAKSFKEEEMGAKEERVDELF</sequence>
<evidence type="ECO:0000313" key="9">
    <source>
        <dbReference type="EMBL" id="CAI5727454.1"/>
    </source>
</evidence>
<keyword evidence="4 8" id="KW-1133">Transmembrane helix</keyword>
<dbReference type="AlphaFoldDB" id="A0AAV0TVM7"/>
<feature type="region of interest" description="Disordered" evidence="7">
    <location>
        <begin position="347"/>
        <end position="395"/>
    </location>
</feature>
<comment type="caution">
    <text evidence="9">The sequence shown here is derived from an EMBL/GenBank/DDBJ whole genome shotgun (WGS) entry which is preliminary data.</text>
</comment>
<dbReference type="PANTHER" id="PTHR21212:SF0">
    <property type="entry name" value="SEIPIN"/>
    <property type="match status" value="1"/>
</dbReference>
<feature type="compositionally biased region" description="Basic and acidic residues" evidence="7">
    <location>
        <begin position="366"/>
        <end position="395"/>
    </location>
</feature>
<name>A0AAV0TVM7_HYABA</name>
<evidence type="ECO:0000256" key="6">
    <source>
        <dbReference type="ARBA" id="ARBA00023136"/>
    </source>
</evidence>